<dbReference type="Proteomes" id="UP000826651">
    <property type="component" value="Unassembled WGS sequence"/>
</dbReference>
<organism evidence="6 7">
    <name type="scientific">Occultella gossypii</name>
    <dbReference type="NCBI Taxonomy" id="2800820"/>
    <lineage>
        <taxon>Bacteria</taxon>
        <taxon>Bacillati</taxon>
        <taxon>Actinomycetota</taxon>
        <taxon>Actinomycetes</taxon>
        <taxon>Micrococcales</taxon>
        <taxon>Ruaniaceae</taxon>
        <taxon>Occultella</taxon>
    </lineage>
</organism>
<reference evidence="6 7" key="1">
    <citation type="submission" date="2021-04" db="EMBL/GenBank/DDBJ databases">
        <title>Ruania sp. nov., isolated from sandy soil of mangrove forest.</title>
        <authorList>
            <person name="Ge X."/>
            <person name="Huang R."/>
            <person name="Liu W."/>
        </authorList>
    </citation>
    <scope>NUCLEOTIDE SEQUENCE [LARGE SCALE GENOMIC DNA]</scope>
    <source>
        <strain evidence="6 7">N2-46</strain>
    </source>
</reference>
<dbReference type="InterPro" id="IPR011712">
    <property type="entry name" value="Sig_transdc_His_kin_sub3_dim/P"/>
</dbReference>
<evidence type="ECO:0000259" key="5">
    <source>
        <dbReference type="Pfam" id="PF07730"/>
    </source>
</evidence>
<dbReference type="Gene3D" id="3.30.565.10">
    <property type="entry name" value="Histidine kinase-like ATPase, C-terminal domain"/>
    <property type="match status" value="1"/>
</dbReference>
<evidence type="ECO:0000313" key="7">
    <source>
        <dbReference type="Proteomes" id="UP000826651"/>
    </source>
</evidence>
<evidence type="ECO:0000256" key="2">
    <source>
        <dbReference type="ARBA" id="ARBA00022777"/>
    </source>
</evidence>
<dbReference type="SUPFAM" id="SSF55874">
    <property type="entry name" value="ATPase domain of HSP90 chaperone/DNA topoisomerase II/histidine kinase"/>
    <property type="match status" value="1"/>
</dbReference>
<dbReference type="Gene3D" id="1.20.5.1930">
    <property type="match status" value="1"/>
</dbReference>
<evidence type="ECO:0000313" key="6">
    <source>
        <dbReference type="EMBL" id="MBZ2198200.1"/>
    </source>
</evidence>
<evidence type="ECO:0000256" key="1">
    <source>
        <dbReference type="ARBA" id="ARBA00022679"/>
    </source>
</evidence>
<comment type="caution">
    <text evidence="6">The sequence shown here is derived from an EMBL/GenBank/DDBJ whole genome shotgun (WGS) entry which is preliminary data.</text>
</comment>
<keyword evidence="4" id="KW-0812">Transmembrane</keyword>
<feature type="transmembrane region" description="Helical" evidence="4">
    <location>
        <begin position="26"/>
        <end position="45"/>
    </location>
</feature>
<keyword evidence="4" id="KW-0472">Membrane</keyword>
<dbReference type="PANTHER" id="PTHR24421:SF63">
    <property type="entry name" value="SENSOR HISTIDINE KINASE DESK"/>
    <property type="match status" value="1"/>
</dbReference>
<feature type="domain" description="Signal transduction histidine kinase subgroup 3 dimerisation and phosphoacceptor" evidence="5">
    <location>
        <begin position="202"/>
        <end position="262"/>
    </location>
</feature>
<keyword evidence="2" id="KW-0418">Kinase</keyword>
<dbReference type="InterPro" id="IPR036890">
    <property type="entry name" value="HATPase_C_sf"/>
</dbReference>
<dbReference type="RefSeq" id="WP_223408750.1">
    <property type="nucleotide sequence ID" value="NZ_JAGSHT010000017.1"/>
</dbReference>
<dbReference type="EMBL" id="JAGSHT010000017">
    <property type="protein sequence ID" value="MBZ2198200.1"/>
    <property type="molecule type" value="Genomic_DNA"/>
</dbReference>
<name>A0ABS7SDF3_9MICO</name>
<protein>
    <recommendedName>
        <fullName evidence="5">Signal transduction histidine kinase subgroup 3 dimerisation and phosphoacceptor domain-containing protein</fullName>
    </recommendedName>
</protein>
<evidence type="ECO:0000256" key="4">
    <source>
        <dbReference type="SAM" id="Phobius"/>
    </source>
</evidence>
<keyword evidence="4" id="KW-1133">Transmembrane helix</keyword>
<dbReference type="PANTHER" id="PTHR24421">
    <property type="entry name" value="NITRATE/NITRITE SENSOR PROTEIN NARX-RELATED"/>
    <property type="match status" value="1"/>
</dbReference>
<feature type="transmembrane region" description="Helical" evidence="4">
    <location>
        <begin position="160"/>
        <end position="181"/>
    </location>
</feature>
<accession>A0ABS7SDF3</accession>
<feature type="transmembrane region" description="Helical" evidence="4">
    <location>
        <begin position="51"/>
        <end position="76"/>
    </location>
</feature>
<keyword evidence="7" id="KW-1185">Reference proteome</keyword>
<gene>
    <name evidence="6" type="ORF">KCQ71_18750</name>
</gene>
<keyword evidence="3" id="KW-0902">Two-component regulatory system</keyword>
<dbReference type="Pfam" id="PF07730">
    <property type="entry name" value="HisKA_3"/>
    <property type="match status" value="1"/>
</dbReference>
<evidence type="ECO:0000256" key="3">
    <source>
        <dbReference type="ARBA" id="ARBA00023012"/>
    </source>
</evidence>
<dbReference type="CDD" id="cd16917">
    <property type="entry name" value="HATPase_UhpB-NarQ-NarX-like"/>
    <property type="match status" value="1"/>
</dbReference>
<dbReference type="InterPro" id="IPR050482">
    <property type="entry name" value="Sensor_HK_TwoCompSys"/>
</dbReference>
<proteinExistence type="predicted"/>
<keyword evidence="1" id="KW-0808">Transferase</keyword>
<sequence>MMPTSAQQVITARPGVFQALRAPRRAVLVVLCSNVIWLVGLPVLLTEPPTAWGRAALVAVLLACGGLLVAVYWTAVTPWTEPRVQRRLWVVLVAAILLAWPACYAWAGPSDEPWAWPAGVVLGSVVLVAAWPGILAVAAVLGAAAVGGAIWTEQALGPNLLALFSTAAVTAFMGFAAVWLLRLLARAETARASEAEAAVTRERLRVARELHDVLGHRLGVIALKAEIAADLASSDPDRAGEESRAIQTIALETVTQARAALRGGTELDLYEQLDAATLVLSSAGIGVQVDVPPSPPSLPEPVSAALAAVVRESVTNILRHAEARTVTITFRPDVDRRILVIVNDGAEAPRGRIDGPRGSGGTGLPGLAARCAAVGVRLGWGPADDARFEIRAEVPAA</sequence>
<feature type="transmembrane region" description="Helical" evidence="4">
    <location>
        <begin position="88"/>
        <end position="107"/>
    </location>
</feature>
<feature type="transmembrane region" description="Helical" evidence="4">
    <location>
        <begin position="119"/>
        <end position="148"/>
    </location>
</feature>